<feature type="transmembrane region" description="Helical" evidence="1">
    <location>
        <begin position="335"/>
        <end position="353"/>
    </location>
</feature>
<feature type="transmembrane region" description="Helical" evidence="1">
    <location>
        <begin position="389"/>
        <end position="408"/>
    </location>
</feature>
<dbReference type="CDD" id="cd16935">
    <property type="entry name" value="HATPase_AgrC-ComD-like"/>
    <property type="match status" value="1"/>
</dbReference>
<keyword evidence="4" id="KW-1185">Reference proteome</keyword>
<feature type="domain" description="Sensor histidine kinase NatK-like C-terminal" evidence="2">
    <location>
        <begin position="531"/>
        <end position="630"/>
    </location>
</feature>
<accession>A0ABQ1E0T2</accession>
<evidence type="ECO:0000256" key="1">
    <source>
        <dbReference type="SAM" id="Phobius"/>
    </source>
</evidence>
<feature type="transmembrane region" description="Helical" evidence="1">
    <location>
        <begin position="240"/>
        <end position="260"/>
    </location>
</feature>
<dbReference type="EMBL" id="BLYJ01000020">
    <property type="protein sequence ID" value="GFO88551.1"/>
    <property type="molecule type" value="Genomic_DNA"/>
</dbReference>
<dbReference type="Proteomes" id="UP000620147">
    <property type="component" value="Unassembled WGS sequence"/>
</dbReference>
<feature type="transmembrane region" description="Helical" evidence="1">
    <location>
        <begin position="209"/>
        <end position="228"/>
    </location>
</feature>
<feature type="transmembrane region" description="Helical" evidence="1">
    <location>
        <begin position="266"/>
        <end position="288"/>
    </location>
</feature>
<evidence type="ECO:0000259" key="2">
    <source>
        <dbReference type="Pfam" id="PF14501"/>
    </source>
</evidence>
<dbReference type="Gene3D" id="3.30.565.10">
    <property type="entry name" value="Histidine kinase-like ATPase, C-terminal domain"/>
    <property type="match status" value="1"/>
</dbReference>
<keyword evidence="1" id="KW-0472">Membrane</keyword>
<reference evidence="3 4" key="1">
    <citation type="submission" date="2020-06" db="EMBL/GenBank/DDBJ databases">
        <title>Characterization of fructooligosaccharide metabolism and fructooligosaccharide-degrading enzymes in human commensal butyrate producers.</title>
        <authorList>
            <person name="Tanno H."/>
            <person name="Fujii T."/>
            <person name="Hirano K."/>
            <person name="Maeno S."/>
            <person name="Tonozuka T."/>
            <person name="Sakamoto M."/>
            <person name="Ohkuma M."/>
            <person name="Tochio T."/>
            <person name="Endo A."/>
        </authorList>
    </citation>
    <scope>NUCLEOTIDE SEQUENCE [LARGE SCALE GENOMIC DNA]</scope>
    <source>
        <strain evidence="3 4">JCM 31056</strain>
    </source>
</reference>
<name>A0ABQ1E0T2_9FIRM</name>
<evidence type="ECO:0000313" key="4">
    <source>
        <dbReference type="Proteomes" id="UP000620147"/>
    </source>
</evidence>
<keyword evidence="1" id="KW-1133">Transmembrane helix</keyword>
<gene>
    <name evidence="3" type="ORF">BUFA31_17150</name>
</gene>
<sequence length="638" mass="71671">MSRFFRRLLTALLVFAAASAFCLLLYHYDNKYTQSAPQAIAGTLFVSEDDLAAYPVRSLWNGWNFYPDVLLSPKTCENRDKSTVRSVQIGAYSNFAFGSTERTPHGCGTYMLTLLLPETPRRYLIELPEIFSAYRFYIDDELVLSAGETNAEQYRSRLQNRAVSFKGSGTVRLLLAVRDESWIYSGMTYPPAFGTALGVNTQRAVRVCISAAMLTLMLLFASFALWLCLGSMRCPPNSRLFLLLSLSAAVLLSGPVVHALKALPVQPWYTIELVSGYLTTLLIVLLHGRICALPNAVRKAAVLVCAGICGAALLCGVCAAHLSEWSIRAFSDLTVLFRLAVTVYLLGSALYAARRREWHAGALFCADIFYGTLFLWDCLLPAYEPILGKWFYEWGCLLLVCVLGAVFWQDIAQGYRRSLTFTEEQRQMARQLAMQKAHFAQISEKIEESRRQRHDFRQHLRTIAGMAGDPEAQLTYISRITALSEATRPESYCHDPAVDAMLYYYVSSARRTGIRVSVRAELSEDTAAFSVQFCTILGNLLENALEACWRLPESTEKSICLHMKQQFRRLYVVLENSYDGEVNRRGSAFLSRKHTGSGIGTASVRELTHRLGGTVEFEPRESIFRVVLILPERADEEE</sequence>
<dbReference type="InterPro" id="IPR036890">
    <property type="entry name" value="HATPase_C_sf"/>
</dbReference>
<organism evidence="3 4">
    <name type="scientific">Butyricicoccus faecihominis</name>
    <dbReference type="NCBI Taxonomy" id="1712515"/>
    <lineage>
        <taxon>Bacteria</taxon>
        <taxon>Bacillati</taxon>
        <taxon>Bacillota</taxon>
        <taxon>Clostridia</taxon>
        <taxon>Eubacteriales</taxon>
        <taxon>Butyricicoccaceae</taxon>
        <taxon>Butyricicoccus</taxon>
    </lineage>
</organism>
<proteinExistence type="predicted"/>
<keyword evidence="1" id="KW-0812">Transmembrane</keyword>
<evidence type="ECO:0000313" key="3">
    <source>
        <dbReference type="EMBL" id="GFO88551.1"/>
    </source>
</evidence>
<dbReference type="InterPro" id="IPR032834">
    <property type="entry name" value="NatK-like_C"/>
</dbReference>
<comment type="caution">
    <text evidence="3">The sequence shown here is derived from an EMBL/GenBank/DDBJ whole genome shotgun (WGS) entry which is preliminary data.</text>
</comment>
<protein>
    <recommendedName>
        <fullName evidence="2">Sensor histidine kinase NatK-like C-terminal domain-containing protein</fullName>
    </recommendedName>
</protein>
<dbReference type="RefSeq" id="WP_188886697.1">
    <property type="nucleotide sequence ID" value="NZ_BLYJ01000020.1"/>
</dbReference>
<dbReference type="SUPFAM" id="SSF55874">
    <property type="entry name" value="ATPase domain of HSP90 chaperone/DNA topoisomerase II/histidine kinase"/>
    <property type="match status" value="1"/>
</dbReference>
<feature type="transmembrane region" description="Helical" evidence="1">
    <location>
        <begin position="360"/>
        <end position="383"/>
    </location>
</feature>
<feature type="transmembrane region" description="Helical" evidence="1">
    <location>
        <begin position="300"/>
        <end position="323"/>
    </location>
</feature>
<dbReference type="Pfam" id="PF14501">
    <property type="entry name" value="HATPase_c_5"/>
    <property type="match status" value="1"/>
</dbReference>